<evidence type="ECO:0008006" key="5">
    <source>
        <dbReference type="Google" id="ProtNLM"/>
    </source>
</evidence>
<name>A0AAW0N9X2_9GOBI</name>
<organism evidence="3 4">
    <name type="scientific">Mugilogobius chulae</name>
    <name type="common">yellowstripe goby</name>
    <dbReference type="NCBI Taxonomy" id="88201"/>
    <lineage>
        <taxon>Eukaryota</taxon>
        <taxon>Metazoa</taxon>
        <taxon>Chordata</taxon>
        <taxon>Craniata</taxon>
        <taxon>Vertebrata</taxon>
        <taxon>Euteleostomi</taxon>
        <taxon>Actinopterygii</taxon>
        <taxon>Neopterygii</taxon>
        <taxon>Teleostei</taxon>
        <taxon>Neoteleostei</taxon>
        <taxon>Acanthomorphata</taxon>
        <taxon>Gobiaria</taxon>
        <taxon>Gobiiformes</taxon>
        <taxon>Gobioidei</taxon>
        <taxon>Gobiidae</taxon>
        <taxon>Gobionellinae</taxon>
        <taxon>Mugilogobius</taxon>
    </lineage>
</organism>
<evidence type="ECO:0000256" key="2">
    <source>
        <dbReference type="SAM" id="MobiDB-lite"/>
    </source>
</evidence>
<keyword evidence="4" id="KW-1185">Reference proteome</keyword>
<accession>A0AAW0N9X2</accession>
<dbReference type="Gene3D" id="3.30.250.20">
    <property type="entry name" value="L1 transposable element, C-terminal domain"/>
    <property type="match status" value="1"/>
</dbReference>
<dbReference type="Proteomes" id="UP001460270">
    <property type="component" value="Unassembled WGS sequence"/>
</dbReference>
<feature type="coiled-coil region" evidence="1">
    <location>
        <begin position="88"/>
        <end position="118"/>
    </location>
</feature>
<protein>
    <recommendedName>
        <fullName evidence="5">L1 transposable element RRM domain-containing protein</fullName>
    </recommendedName>
</protein>
<dbReference type="InterPro" id="IPR042566">
    <property type="entry name" value="L1_C"/>
</dbReference>
<dbReference type="AlphaFoldDB" id="A0AAW0N9X2"/>
<keyword evidence="1" id="KW-0175">Coiled coil</keyword>
<gene>
    <name evidence="3" type="ORF">WMY93_024557</name>
</gene>
<dbReference type="InterPro" id="IPR004244">
    <property type="entry name" value="Transposase_22"/>
</dbReference>
<comment type="caution">
    <text evidence="3">The sequence shown here is derived from an EMBL/GenBank/DDBJ whole genome shotgun (WGS) entry which is preliminary data.</text>
</comment>
<proteinExistence type="predicted"/>
<dbReference type="EMBL" id="JBBPFD010000018">
    <property type="protein sequence ID" value="KAK7888997.1"/>
    <property type="molecule type" value="Genomic_DNA"/>
</dbReference>
<evidence type="ECO:0000313" key="4">
    <source>
        <dbReference type="Proteomes" id="UP001460270"/>
    </source>
</evidence>
<sequence length="270" mass="30571">MKPKKNKYQSKSGEEEEDLSQSVEAHNDPVVTGAQSSSEELAVLIRTILKEEISVVVSQLNIIKEDIASCTRKLVEVDETLSTMDERVTKLETACTALRKANLELKEKAERLEMHSRKYNVRVFGLAKDVEKGNPTGYMSQLFKELFQGKLQSEPDVEIAHRVGPPGNNRAMIVSLQKRTTTAEIIKIAKKEKELLFCGMKLKIFPDLTTEMAKKRASFRETRAKLRDEGVRHGIIHPATLIITFKGETKKFTEHSEADLYVKTVIQQNK</sequence>
<evidence type="ECO:0000313" key="3">
    <source>
        <dbReference type="EMBL" id="KAK7888997.1"/>
    </source>
</evidence>
<feature type="region of interest" description="Disordered" evidence="2">
    <location>
        <begin position="1"/>
        <end position="34"/>
    </location>
</feature>
<dbReference type="PANTHER" id="PTHR11505">
    <property type="entry name" value="L1 TRANSPOSABLE ELEMENT-RELATED"/>
    <property type="match status" value="1"/>
</dbReference>
<evidence type="ECO:0000256" key="1">
    <source>
        <dbReference type="SAM" id="Coils"/>
    </source>
</evidence>
<reference evidence="4" key="1">
    <citation type="submission" date="2024-04" db="EMBL/GenBank/DDBJ databases">
        <title>Salinicola lusitanus LLJ914,a marine bacterium isolated from the Okinawa Trough.</title>
        <authorList>
            <person name="Li J."/>
        </authorList>
    </citation>
    <scope>NUCLEOTIDE SEQUENCE [LARGE SCALE GENOMIC DNA]</scope>
</reference>